<dbReference type="Gene3D" id="3.30.530.20">
    <property type="match status" value="1"/>
</dbReference>
<evidence type="ECO:0000313" key="1">
    <source>
        <dbReference type="EMBL" id="PST82088.1"/>
    </source>
</evidence>
<dbReference type="InterPro" id="IPR023393">
    <property type="entry name" value="START-like_dom_sf"/>
</dbReference>
<name>A0A2T3HI19_9SPHI</name>
<dbReference type="RefSeq" id="WP_107216210.1">
    <property type="nucleotide sequence ID" value="NZ_KZ686270.1"/>
</dbReference>
<dbReference type="OrthoDB" id="4549061at2"/>
<comment type="caution">
    <text evidence="1">The sequence shown here is derived from an EMBL/GenBank/DDBJ whole genome shotgun (WGS) entry which is preliminary data.</text>
</comment>
<dbReference type="EMBL" id="PYLS01000006">
    <property type="protein sequence ID" value="PST82088.1"/>
    <property type="molecule type" value="Genomic_DNA"/>
</dbReference>
<sequence>METTNPVGQTKSVGFNYGIRKTFDLTVIALWDFIFSPEGIDCWLGKHTGALRSAENFSSDQGRELKVRVWKDYSHVRMDYKEQNWENKGLLQIRVMPGKYEDRSTLSFHLEKLTDAQQREAVKARFTKAMETLTRALEKVAR</sequence>
<gene>
    <name evidence="1" type="ORF">C7T94_14880</name>
</gene>
<keyword evidence="2" id="KW-1185">Reference proteome</keyword>
<dbReference type="Proteomes" id="UP000240912">
    <property type="component" value="Unassembled WGS sequence"/>
</dbReference>
<organism evidence="1 2">
    <name type="scientific">Pedobacter yulinensis</name>
    <dbReference type="NCBI Taxonomy" id="2126353"/>
    <lineage>
        <taxon>Bacteria</taxon>
        <taxon>Pseudomonadati</taxon>
        <taxon>Bacteroidota</taxon>
        <taxon>Sphingobacteriia</taxon>
        <taxon>Sphingobacteriales</taxon>
        <taxon>Sphingobacteriaceae</taxon>
        <taxon>Pedobacter</taxon>
    </lineage>
</organism>
<protein>
    <submittedName>
        <fullName evidence="1">ATPase</fullName>
    </submittedName>
</protein>
<accession>A0A2T3HI19</accession>
<evidence type="ECO:0000313" key="2">
    <source>
        <dbReference type="Proteomes" id="UP000240912"/>
    </source>
</evidence>
<proteinExistence type="predicted"/>
<dbReference type="AlphaFoldDB" id="A0A2T3HI19"/>
<reference evidence="1 2" key="1">
    <citation type="submission" date="2018-03" db="EMBL/GenBank/DDBJ databases">
        <authorList>
            <person name="Keele B.F."/>
        </authorList>
    </citation>
    <scope>NUCLEOTIDE SEQUENCE [LARGE SCALE GENOMIC DNA]</scope>
    <source>
        <strain evidence="1 2">YL28-9</strain>
    </source>
</reference>